<protein>
    <submittedName>
        <fullName evidence="1">Uncharacterized protein</fullName>
    </submittedName>
</protein>
<dbReference type="Proteomes" id="UP000032866">
    <property type="component" value="Chromosome 2"/>
</dbReference>
<dbReference type="KEGG" id="bct:GEM_3336"/>
<sequence length="36" mass="3787">MTRLSEGLAGLPFTCFSPDAGATRVACLRHHIASSL</sequence>
<proteinExistence type="predicted"/>
<dbReference type="AlphaFoldDB" id="A0A9W3K3S3"/>
<evidence type="ECO:0000313" key="2">
    <source>
        <dbReference type="Proteomes" id="UP000032866"/>
    </source>
</evidence>
<dbReference type="EMBL" id="CP003775">
    <property type="protein sequence ID" value="AFQ49729.1"/>
    <property type="molecule type" value="Genomic_DNA"/>
</dbReference>
<accession>A0A9W3K3S3</accession>
<gene>
    <name evidence="1" type="ORF">GEM_3336</name>
</gene>
<evidence type="ECO:0000313" key="1">
    <source>
        <dbReference type="EMBL" id="AFQ49729.1"/>
    </source>
</evidence>
<name>A0A9W3K3S3_BURCE</name>
<organism evidence="1 2">
    <name type="scientific">Burkholderia cepacia GG4</name>
    <dbReference type="NCBI Taxonomy" id="1009846"/>
    <lineage>
        <taxon>Bacteria</taxon>
        <taxon>Pseudomonadati</taxon>
        <taxon>Pseudomonadota</taxon>
        <taxon>Betaproteobacteria</taxon>
        <taxon>Burkholderiales</taxon>
        <taxon>Burkholderiaceae</taxon>
        <taxon>Burkholderia</taxon>
        <taxon>Burkholderia cepacia complex</taxon>
    </lineage>
</organism>
<reference evidence="1 2" key="1">
    <citation type="journal article" date="2012" name="J. Bacteriol.">
        <title>Complete Genome Sequence of Burkholderia sp. Strain GG4, a Betaproteobacterium That Reduces 3-Oxo-N-Acylhomoserine Lactones and Produces Different N-Acylhomoserine Lactones.</title>
        <authorList>
            <person name="Hong K.W."/>
            <person name="Koh C.L."/>
            <person name="Sam C.K."/>
            <person name="Yin W.F."/>
            <person name="Chan K.G."/>
        </authorList>
    </citation>
    <scope>NUCLEOTIDE SEQUENCE [LARGE SCALE GENOMIC DNA]</scope>
    <source>
        <strain evidence="1 2">GG4</strain>
    </source>
</reference>